<dbReference type="InterPro" id="IPR011701">
    <property type="entry name" value="MFS"/>
</dbReference>
<dbReference type="Gene3D" id="1.20.1250.20">
    <property type="entry name" value="MFS general substrate transporter like domains"/>
    <property type="match status" value="1"/>
</dbReference>
<evidence type="ECO:0000256" key="3">
    <source>
        <dbReference type="ARBA" id="ARBA00022475"/>
    </source>
</evidence>
<dbReference type="PROSITE" id="PS50850">
    <property type="entry name" value="MFS"/>
    <property type="match status" value="1"/>
</dbReference>
<dbReference type="SUPFAM" id="SSF103473">
    <property type="entry name" value="MFS general substrate transporter"/>
    <property type="match status" value="1"/>
</dbReference>
<dbReference type="PANTHER" id="PTHR23513">
    <property type="entry name" value="INTEGRAL MEMBRANE EFFLUX PROTEIN-RELATED"/>
    <property type="match status" value="1"/>
</dbReference>
<keyword evidence="3" id="KW-1003">Cell membrane</keyword>
<feature type="transmembrane region" description="Helical" evidence="7">
    <location>
        <begin position="73"/>
        <end position="94"/>
    </location>
</feature>
<evidence type="ECO:0000256" key="6">
    <source>
        <dbReference type="ARBA" id="ARBA00023136"/>
    </source>
</evidence>
<keyword evidence="10" id="KW-1185">Reference proteome</keyword>
<feature type="transmembrane region" description="Helical" evidence="7">
    <location>
        <begin position="351"/>
        <end position="370"/>
    </location>
</feature>
<feature type="transmembrane region" description="Helical" evidence="7">
    <location>
        <begin position="40"/>
        <end position="61"/>
    </location>
</feature>
<dbReference type="Proteomes" id="UP000602284">
    <property type="component" value="Unassembled WGS sequence"/>
</dbReference>
<keyword evidence="4 7" id="KW-0812">Transmembrane</keyword>
<keyword evidence="5 7" id="KW-1133">Transmembrane helix</keyword>
<feature type="transmembrane region" description="Helical" evidence="7">
    <location>
        <begin position="140"/>
        <end position="161"/>
    </location>
</feature>
<keyword evidence="6 7" id="KW-0472">Membrane</keyword>
<feature type="transmembrane region" description="Helical" evidence="7">
    <location>
        <begin position="167"/>
        <end position="188"/>
    </location>
</feature>
<name>A0ABS1J6N6_9BACL</name>
<dbReference type="EMBL" id="JAEQNB010000001">
    <property type="protein sequence ID" value="MBL0385835.1"/>
    <property type="molecule type" value="Genomic_DNA"/>
</dbReference>
<dbReference type="Pfam" id="PF07690">
    <property type="entry name" value="MFS_1"/>
    <property type="match status" value="1"/>
</dbReference>
<dbReference type="InterPro" id="IPR036259">
    <property type="entry name" value="MFS_trans_sf"/>
</dbReference>
<feature type="domain" description="Major facilitator superfamily (MFS) profile" evidence="8">
    <location>
        <begin position="7"/>
        <end position="405"/>
    </location>
</feature>
<keyword evidence="2" id="KW-0813">Transport</keyword>
<evidence type="ECO:0000259" key="8">
    <source>
        <dbReference type="PROSITE" id="PS50850"/>
    </source>
</evidence>
<dbReference type="PANTHER" id="PTHR23513:SF11">
    <property type="entry name" value="STAPHYLOFERRIN A TRANSPORTER"/>
    <property type="match status" value="1"/>
</dbReference>
<evidence type="ECO:0000313" key="10">
    <source>
        <dbReference type="Proteomes" id="UP000602284"/>
    </source>
</evidence>
<feature type="transmembrane region" description="Helical" evidence="7">
    <location>
        <begin position="227"/>
        <end position="252"/>
    </location>
</feature>
<accession>A0ABS1J6N6</accession>
<comment type="caution">
    <text evidence="9">The sequence shown here is derived from an EMBL/GenBank/DDBJ whole genome shotgun (WGS) entry which is preliminary data.</text>
</comment>
<reference evidence="9 10" key="1">
    <citation type="submission" date="2021-01" db="EMBL/GenBank/DDBJ databases">
        <title>Tumebacillus sp. strain ITR2 16S ribosomal RNA gene Genome sequencing and assembly.</title>
        <authorList>
            <person name="Kang M."/>
        </authorList>
    </citation>
    <scope>NUCLEOTIDE SEQUENCE [LARGE SCALE GENOMIC DNA]</scope>
    <source>
        <strain evidence="9 10">ITR2</strain>
    </source>
</reference>
<protein>
    <submittedName>
        <fullName evidence="9">MFS transporter</fullName>
    </submittedName>
</protein>
<feature type="transmembrane region" description="Helical" evidence="7">
    <location>
        <begin position="7"/>
        <end position="34"/>
    </location>
</feature>
<feature type="transmembrane region" description="Helical" evidence="7">
    <location>
        <begin position="290"/>
        <end position="310"/>
    </location>
</feature>
<sequence length="419" mass="45318">MSFKNRNFVWIFLAGFVSALGDTFYFLTLSWLVVDRFHSGTLMGTIMLIVGTIRFLFGMLGGGIVDLIGPKRVLILSNVFRAGVMAAMFAALTIGEVEVWYLLVLGVLFGFVDSLYWPASSALQQRVLLTFGELNQANSMLYTISRLLTLFGPALGAYLLLVASYSTIMLVIGAAFLGSALLISFITVREDQPEPTPRPQSKSADNPLKTLRSNLREGYGFLLTNRVLLTMVLTIFFANIGANGVMVLFPFLVNDLGWGGNGLGILQVSTAAGSILCGFVFSVRPFKTASIYIPMIGFFGQGAMLVVIALQHHLGGVSASLFVQGMFTALIGVMIPTIVQTLVPKHMMGQVGGIMMTISMASTPFSQFLFGTLTDSFGSQSMFWIAGCLEVATAMAAILFLKKLRIPYSLQVSSEGVSQ</sequence>
<dbReference type="CDD" id="cd06173">
    <property type="entry name" value="MFS_MefA_like"/>
    <property type="match status" value="1"/>
</dbReference>
<comment type="subcellular location">
    <subcellularLocation>
        <location evidence="1">Cell membrane</location>
        <topology evidence="1">Multi-pass membrane protein</topology>
    </subcellularLocation>
</comment>
<gene>
    <name evidence="9" type="ORF">JJB07_04155</name>
</gene>
<dbReference type="InterPro" id="IPR020846">
    <property type="entry name" value="MFS_dom"/>
</dbReference>
<feature type="transmembrane region" description="Helical" evidence="7">
    <location>
        <begin position="100"/>
        <end position="119"/>
    </location>
</feature>
<feature type="transmembrane region" description="Helical" evidence="7">
    <location>
        <begin position="264"/>
        <end position="283"/>
    </location>
</feature>
<feature type="transmembrane region" description="Helical" evidence="7">
    <location>
        <begin position="316"/>
        <end position="339"/>
    </location>
</feature>
<dbReference type="RefSeq" id="WP_201631367.1">
    <property type="nucleotide sequence ID" value="NZ_JAEQNB010000001.1"/>
</dbReference>
<feature type="transmembrane region" description="Helical" evidence="7">
    <location>
        <begin position="382"/>
        <end position="401"/>
    </location>
</feature>
<evidence type="ECO:0000256" key="4">
    <source>
        <dbReference type="ARBA" id="ARBA00022692"/>
    </source>
</evidence>
<evidence type="ECO:0000256" key="1">
    <source>
        <dbReference type="ARBA" id="ARBA00004651"/>
    </source>
</evidence>
<proteinExistence type="predicted"/>
<evidence type="ECO:0000313" key="9">
    <source>
        <dbReference type="EMBL" id="MBL0385835.1"/>
    </source>
</evidence>
<organism evidence="9 10">
    <name type="scientific">Tumebacillus amylolyticus</name>
    <dbReference type="NCBI Taxonomy" id="2801339"/>
    <lineage>
        <taxon>Bacteria</taxon>
        <taxon>Bacillati</taxon>
        <taxon>Bacillota</taxon>
        <taxon>Bacilli</taxon>
        <taxon>Bacillales</taxon>
        <taxon>Alicyclobacillaceae</taxon>
        <taxon>Tumebacillus</taxon>
    </lineage>
</organism>
<evidence type="ECO:0000256" key="7">
    <source>
        <dbReference type="SAM" id="Phobius"/>
    </source>
</evidence>
<evidence type="ECO:0000256" key="5">
    <source>
        <dbReference type="ARBA" id="ARBA00022989"/>
    </source>
</evidence>
<evidence type="ECO:0000256" key="2">
    <source>
        <dbReference type="ARBA" id="ARBA00022448"/>
    </source>
</evidence>